<evidence type="ECO:0000313" key="5">
    <source>
        <dbReference type="EMBL" id="MDZ5000994.1"/>
    </source>
</evidence>
<accession>A0AAW9ICS5</accession>
<dbReference type="Gene3D" id="3.30.420.40">
    <property type="match status" value="2"/>
</dbReference>
<dbReference type="GO" id="GO:0005829">
    <property type="term" value="C:cytosol"/>
    <property type="evidence" value="ECO:0007669"/>
    <property type="project" value="TreeGrafter"/>
</dbReference>
<keyword evidence="3 5" id="KW-0418">Kinase</keyword>
<evidence type="ECO:0000256" key="3">
    <source>
        <dbReference type="ARBA" id="ARBA00022777"/>
    </source>
</evidence>
<dbReference type="RefSeq" id="WP_322459173.1">
    <property type="nucleotide sequence ID" value="NZ_WNVC01000899.1"/>
</dbReference>
<dbReference type="Proteomes" id="UP001291306">
    <property type="component" value="Unassembled WGS sequence"/>
</dbReference>
<comment type="similarity">
    <text evidence="1">Belongs to the FGGY kinase family.</text>
</comment>
<dbReference type="PANTHER" id="PTHR10196:SF69">
    <property type="entry name" value="GLYCEROL KINASE"/>
    <property type="match status" value="1"/>
</dbReference>
<dbReference type="GO" id="GO:0004370">
    <property type="term" value="F:glycerol kinase activity"/>
    <property type="evidence" value="ECO:0007669"/>
    <property type="project" value="TreeGrafter"/>
</dbReference>
<dbReference type="PANTHER" id="PTHR10196">
    <property type="entry name" value="SUGAR KINASE"/>
    <property type="match status" value="1"/>
</dbReference>
<dbReference type="GO" id="GO:0019563">
    <property type="term" value="P:glycerol catabolic process"/>
    <property type="evidence" value="ECO:0007669"/>
    <property type="project" value="TreeGrafter"/>
</dbReference>
<keyword evidence="2" id="KW-0808">Transferase</keyword>
<dbReference type="InterPro" id="IPR043129">
    <property type="entry name" value="ATPase_NBD"/>
</dbReference>
<feature type="domain" description="Carbohydrate kinase FGGY N-terminal" evidence="4">
    <location>
        <begin position="5"/>
        <end position="135"/>
    </location>
</feature>
<evidence type="ECO:0000256" key="1">
    <source>
        <dbReference type="ARBA" id="ARBA00009156"/>
    </source>
</evidence>
<evidence type="ECO:0000313" key="6">
    <source>
        <dbReference type="Proteomes" id="UP001291306"/>
    </source>
</evidence>
<feature type="non-terminal residue" evidence="5">
    <location>
        <position position="1"/>
    </location>
</feature>
<dbReference type="Pfam" id="PF00370">
    <property type="entry name" value="FGGY_N"/>
    <property type="match status" value="1"/>
</dbReference>
<comment type="caution">
    <text evidence="5">The sequence shown here is derived from an EMBL/GenBank/DDBJ whole genome shotgun (WGS) entry which is preliminary data.</text>
</comment>
<evidence type="ECO:0000259" key="4">
    <source>
        <dbReference type="Pfam" id="PF00370"/>
    </source>
</evidence>
<protein>
    <submittedName>
        <fullName evidence="5">Glycerol kinase</fullName>
    </submittedName>
</protein>
<name>A0AAW9ICS5_CLOPF</name>
<gene>
    <name evidence="5" type="ORF">GNF79_18400</name>
</gene>
<dbReference type="AlphaFoldDB" id="A0AAW9ICS5"/>
<dbReference type="InterPro" id="IPR018484">
    <property type="entry name" value="FGGY_N"/>
</dbReference>
<proteinExistence type="inferred from homology"/>
<dbReference type="EMBL" id="WNVC01000899">
    <property type="protein sequence ID" value="MDZ5000994.1"/>
    <property type="molecule type" value="Genomic_DNA"/>
</dbReference>
<dbReference type="SUPFAM" id="SSF53067">
    <property type="entry name" value="Actin-like ATPase domain"/>
    <property type="match status" value="1"/>
</dbReference>
<evidence type="ECO:0000256" key="2">
    <source>
        <dbReference type="ARBA" id="ARBA00022679"/>
    </source>
</evidence>
<sequence>NRWEDYIKKNTGLVVDAYFSGTKIKSILDNVEGAREKADRGELLFGTVDTWLVWKLTNGKVHVTDYTNASRTMLYNIKELKWDDKILEELNIPKSMLPEVRNCSEVYGDTNLGGKGGVRVPIAGMAGDQQAALFGQTCFEKREAKNTYGTGCILLMNTG</sequence>
<feature type="non-terminal residue" evidence="5">
    <location>
        <position position="159"/>
    </location>
</feature>
<reference evidence="5" key="1">
    <citation type="submission" date="2019-11" db="EMBL/GenBank/DDBJ databases">
        <title>Characterization of Clostridium perfringens isolates from swine manure treated agricultural soils.</title>
        <authorList>
            <person name="Wushke S.T."/>
        </authorList>
    </citation>
    <scope>NUCLEOTIDE SEQUENCE</scope>
    <source>
        <strain evidence="5">X26</strain>
    </source>
</reference>
<organism evidence="5 6">
    <name type="scientific">Clostridium perfringens</name>
    <dbReference type="NCBI Taxonomy" id="1502"/>
    <lineage>
        <taxon>Bacteria</taxon>
        <taxon>Bacillati</taxon>
        <taxon>Bacillota</taxon>
        <taxon>Clostridia</taxon>
        <taxon>Eubacteriales</taxon>
        <taxon>Clostridiaceae</taxon>
        <taxon>Clostridium</taxon>
    </lineage>
</organism>